<dbReference type="PANTHER" id="PTHR47506">
    <property type="entry name" value="TRANSCRIPTIONAL REGULATORY PROTEIN"/>
    <property type="match status" value="1"/>
</dbReference>
<dbReference type="Gene3D" id="1.10.357.10">
    <property type="entry name" value="Tetracycline Repressor, domain 2"/>
    <property type="match status" value="1"/>
</dbReference>
<dbReference type="STRING" id="915059.NH26_00135"/>
<evidence type="ECO:0000259" key="5">
    <source>
        <dbReference type="PROSITE" id="PS50977"/>
    </source>
</evidence>
<dbReference type="Pfam" id="PF16925">
    <property type="entry name" value="TetR_C_13"/>
    <property type="match status" value="1"/>
</dbReference>
<dbReference type="SUPFAM" id="SSF46689">
    <property type="entry name" value="Homeodomain-like"/>
    <property type="match status" value="1"/>
</dbReference>
<evidence type="ECO:0000256" key="2">
    <source>
        <dbReference type="ARBA" id="ARBA00023125"/>
    </source>
</evidence>
<accession>A0A1S1YV26</accession>
<dbReference type="EMBL" id="JRYR02000001">
    <property type="protein sequence ID" value="OHX64860.1"/>
    <property type="molecule type" value="Genomic_DNA"/>
</dbReference>
<evidence type="ECO:0000313" key="7">
    <source>
        <dbReference type="Proteomes" id="UP000179797"/>
    </source>
</evidence>
<evidence type="ECO:0000256" key="3">
    <source>
        <dbReference type="ARBA" id="ARBA00023163"/>
    </source>
</evidence>
<dbReference type="PRINTS" id="PR00455">
    <property type="entry name" value="HTHTETR"/>
</dbReference>
<dbReference type="InterPro" id="IPR001647">
    <property type="entry name" value="HTH_TetR"/>
</dbReference>
<dbReference type="PROSITE" id="PS50977">
    <property type="entry name" value="HTH_TETR_2"/>
    <property type="match status" value="1"/>
</dbReference>
<gene>
    <name evidence="6" type="ORF">NH26_00135</name>
</gene>
<organism evidence="6 7">
    <name type="scientific">Flammeovirga pacifica</name>
    <dbReference type="NCBI Taxonomy" id="915059"/>
    <lineage>
        <taxon>Bacteria</taxon>
        <taxon>Pseudomonadati</taxon>
        <taxon>Bacteroidota</taxon>
        <taxon>Cytophagia</taxon>
        <taxon>Cytophagales</taxon>
        <taxon>Flammeovirgaceae</taxon>
        <taxon>Flammeovirga</taxon>
    </lineage>
</organism>
<dbReference type="PANTHER" id="PTHR47506:SF1">
    <property type="entry name" value="HTH-TYPE TRANSCRIPTIONAL REGULATOR YJDC"/>
    <property type="match status" value="1"/>
</dbReference>
<keyword evidence="3" id="KW-0804">Transcription</keyword>
<dbReference type="InterPro" id="IPR009057">
    <property type="entry name" value="Homeodomain-like_sf"/>
</dbReference>
<dbReference type="RefSeq" id="WP_044228685.1">
    <property type="nucleotide sequence ID" value="NZ_JRYR02000001.1"/>
</dbReference>
<dbReference type="InterPro" id="IPR036271">
    <property type="entry name" value="Tet_transcr_reg_TetR-rel_C_sf"/>
</dbReference>
<reference evidence="6 7" key="1">
    <citation type="journal article" date="2012" name="Int. J. Syst. Evol. Microbiol.">
        <title>Flammeovirga pacifica sp. nov., isolated from deep-sea sediment.</title>
        <authorList>
            <person name="Xu H."/>
            <person name="Fu Y."/>
            <person name="Yang N."/>
            <person name="Ding Z."/>
            <person name="Lai Q."/>
            <person name="Zeng R."/>
        </authorList>
    </citation>
    <scope>NUCLEOTIDE SEQUENCE [LARGE SCALE GENOMIC DNA]</scope>
    <source>
        <strain evidence="7">DSM 24597 / LMG 26175 / WPAGA1</strain>
    </source>
</reference>
<keyword evidence="2 4" id="KW-0238">DNA-binding</keyword>
<keyword evidence="1" id="KW-0805">Transcription regulation</keyword>
<feature type="domain" description="HTH tetR-type" evidence="5">
    <location>
        <begin position="7"/>
        <end position="67"/>
    </location>
</feature>
<dbReference type="SUPFAM" id="SSF48498">
    <property type="entry name" value="Tetracyclin repressor-like, C-terminal domain"/>
    <property type="match status" value="1"/>
</dbReference>
<name>A0A1S1YV26_FLAPC</name>
<evidence type="ECO:0000256" key="1">
    <source>
        <dbReference type="ARBA" id="ARBA00023015"/>
    </source>
</evidence>
<evidence type="ECO:0000256" key="4">
    <source>
        <dbReference type="PROSITE-ProRule" id="PRU00335"/>
    </source>
</evidence>
<dbReference type="Pfam" id="PF00440">
    <property type="entry name" value="TetR_N"/>
    <property type="match status" value="1"/>
</dbReference>
<proteinExistence type="predicted"/>
<dbReference type="OrthoDB" id="9795242at2"/>
<dbReference type="GO" id="GO:0003677">
    <property type="term" value="F:DNA binding"/>
    <property type="evidence" value="ECO:0007669"/>
    <property type="project" value="UniProtKB-UniRule"/>
</dbReference>
<sequence length="193" mass="22358">MAGRPKIFNREEVLDKSIQLFWEKGYEQTSTVELLKAVQLNKGSLYNEFNSKEELFIEGLKQLETKALNAFEDKLKTSDQPLNEIKLLFKSIIDSNNEDNCKGCILGNTIMEFAGQNPQIVKEASFYIVKLELLFEEYIEKAKNNEQFSSEHSSKDIAQYLINFWNGINVSRRVYQEASVLENMINFHLTILD</sequence>
<feature type="DNA-binding region" description="H-T-H motif" evidence="4">
    <location>
        <begin position="30"/>
        <end position="49"/>
    </location>
</feature>
<comment type="caution">
    <text evidence="6">The sequence shown here is derived from an EMBL/GenBank/DDBJ whole genome shotgun (WGS) entry which is preliminary data.</text>
</comment>
<dbReference type="AlphaFoldDB" id="A0A1S1YV26"/>
<dbReference type="Proteomes" id="UP000179797">
    <property type="component" value="Unassembled WGS sequence"/>
</dbReference>
<dbReference type="InterPro" id="IPR011075">
    <property type="entry name" value="TetR_C"/>
</dbReference>
<evidence type="ECO:0000313" key="6">
    <source>
        <dbReference type="EMBL" id="OHX64860.1"/>
    </source>
</evidence>
<protein>
    <recommendedName>
        <fullName evidence="5">HTH tetR-type domain-containing protein</fullName>
    </recommendedName>
</protein>
<keyword evidence="7" id="KW-1185">Reference proteome</keyword>